<dbReference type="AlphaFoldDB" id="A0A8H7JC08"/>
<organism evidence="1 2">
    <name type="scientific">Ascochyta lentis</name>
    <dbReference type="NCBI Taxonomy" id="205686"/>
    <lineage>
        <taxon>Eukaryota</taxon>
        <taxon>Fungi</taxon>
        <taxon>Dikarya</taxon>
        <taxon>Ascomycota</taxon>
        <taxon>Pezizomycotina</taxon>
        <taxon>Dothideomycetes</taxon>
        <taxon>Pleosporomycetidae</taxon>
        <taxon>Pleosporales</taxon>
        <taxon>Pleosporineae</taxon>
        <taxon>Didymellaceae</taxon>
        <taxon>Ascochyta</taxon>
    </lineage>
</organism>
<sequence length="219" mass="24745">MRSIPEKRLKDVQGEEEVKLTRNFGNETVDVLFSIAALSNLVTNPDSFAHDPYMCKSDGFVHDSQWDGAQAKNASSQGAGNEPENRIFPTDGRELMGDEVFGNFPVTMNIIVKKDGVPGVLAFDVVADDGDIRVLRMCHYSTKKRDSENAVAYSPGHRATYNGPPYGNLDEDLQRLIEEYLRARGIDATLARWVPEYVDFKEQREYVEWLSNVKSFMEK</sequence>
<protein>
    <recommendedName>
        <fullName evidence="3">Mitochondrial acidic protein MAM33</fullName>
    </recommendedName>
</protein>
<dbReference type="PANTHER" id="PTHR10826">
    <property type="entry name" value="COMPLEMENT COMPONENT 1"/>
    <property type="match status" value="1"/>
</dbReference>
<dbReference type="InterPro" id="IPR036561">
    <property type="entry name" value="MAM33_sf"/>
</dbReference>
<dbReference type="OrthoDB" id="278212at2759"/>
<evidence type="ECO:0008006" key="3">
    <source>
        <dbReference type="Google" id="ProtNLM"/>
    </source>
</evidence>
<comment type="caution">
    <text evidence="1">The sequence shown here is derived from an EMBL/GenBank/DDBJ whole genome shotgun (WGS) entry which is preliminary data.</text>
</comment>
<evidence type="ECO:0000313" key="1">
    <source>
        <dbReference type="EMBL" id="KAF9699957.1"/>
    </source>
</evidence>
<dbReference type="EMBL" id="RZGK01000003">
    <property type="protein sequence ID" value="KAF9699957.1"/>
    <property type="molecule type" value="Genomic_DNA"/>
</dbReference>
<reference evidence="1" key="2">
    <citation type="submission" date="2020-09" db="EMBL/GenBank/DDBJ databases">
        <title>Reference genome assembly for Australian Ascochyta lentis isolate Al4.</title>
        <authorList>
            <person name="Lee R.C."/>
            <person name="Farfan-Caceres L.M."/>
            <person name="Debler J.W."/>
            <person name="Williams A.H."/>
            <person name="Henares B.M."/>
        </authorList>
    </citation>
    <scope>NUCLEOTIDE SEQUENCE</scope>
    <source>
        <strain evidence="1">Al4</strain>
    </source>
</reference>
<dbReference type="InterPro" id="IPR003428">
    <property type="entry name" value="MAM33"/>
</dbReference>
<name>A0A8H7JC08_9PLEO</name>
<dbReference type="Pfam" id="PF02330">
    <property type="entry name" value="MAM33"/>
    <property type="match status" value="1"/>
</dbReference>
<dbReference type="Gene3D" id="3.10.280.10">
    <property type="entry name" value="Mitochondrial glycoprotein"/>
    <property type="match status" value="1"/>
</dbReference>
<evidence type="ECO:0000313" key="2">
    <source>
        <dbReference type="Proteomes" id="UP000651452"/>
    </source>
</evidence>
<dbReference type="GO" id="GO:0005759">
    <property type="term" value="C:mitochondrial matrix"/>
    <property type="evidence" value="ECO:0007669"/>
    <property type="project" value="InterPro"/>
</dbReference>
<dbReference type="PANTHER" id="PTHR10826:SF1">
    <property type="entry name" value="COMPLEMENT COMPONENT 1 Q SUBCOMPONENT-BINDING PROTEIN, MITOCHONDRIAL"/>
    <property type="match status" value="1"/>
</dbReference>
<gene>
    <name evidence="1" type="ORF">EKO04_001721</name>
</gene>
<accession>A0A8H7JC08</accession>
<proteinExistence type="predicted"/>
<reference evidence="1" key="1">
    <citation type="submission" date="2018-12" db="EMBL/GenBank/DDBJ databases">
        <authorList>
            <person name="Syme R.A."/>
            <person name="Farfan-Caceres L."/>
            <person name="Lichtenzveig J."/>
        </authorList>
    </citation>
    <scope>NUCLEOTIDE SEQUENCE</scope>
    <source>
        <strain evidence="1">Al4</strain>
    </source>
</reference>
<dbReference type="Proteomes" id="UP000651452">
    <property type="component" value="Unassembled WGS sequence"/>
</dbReference>
<dbReference type="GO" id="GO:0042256">
    <property type="term" value="P:cytosolic ribosome assembly"/>
    <property type="evidence" value="ECO:0007669"/>
    <property type="project" value="TreeGrafter"/>
</dbReference>
<dbReference type="SUPFAM" id="SSF54529">
    <property type="entry name" value="Mitochondrial glycoprotein MAM33-like"/>
    <property type="match status" value="1"/>
</dbReference>
<keyword evidence="2" id="KW-1185">Reference proteome</keyword>